<comment type="similarity">
    <text evidence="1">Belongs to the ABC transporter superfamily.</text>
</comment>
<keyword evidence="3" id="KW-0547">Nucleotide-binding</keyword>
<dbReference type="PROSITE" id="PS00211">
    <property type="entry name" value="ABC_TRANSPORTER_1"/>
    <property type="match status" value="1"/>
</dbReference>
<dbReference type="GO" id="GO:0016787">
    <property type="term" value="F:hydrolase activity"/>
    <property type="evidence" value="ECO:0007669"/>
    <property type="project" value="UniProtKB-KW"/>
</dbReference>
<feature type="domain" description="ABC transporter" evidence="5">
    <location>
        <begin position="4"/>
        <end position="225"/>
    </location>
</feature>
<dbReference type="CDD" id="cd03255">
    <property type="entry name" value="ABC_MJ0796_LolCDE_FtsE"/>
    <property type="match status" value="1"/>
</dbReference>
<evidence type="ECO:0000313" key="7">
    <source>
        <dbReference type="Proteomes" id="UP000826014"/>
    </source>
</evidence>
<dbReference type="Gene3D" id="3.40.50.300">
    <property type="entry name" value="P-loop containing nucleotide triphosphate hydrolases"/>
    <property type="match status" value="1"/>
</dbReference>
<evidence type="ECO:0000256" key="2">
    <source>
        <dbReference type="ARBA" id="ARBA00022448"/>
    </source>
</evidence>
<evidence type="ECO:0000256" key="3">
    <source>
        <dbReference type="ARBA" id="ARBA00022741"/>
    </source>
</evidence>
<sequence>MTILLAKNLKKSFSYPCQTELLKGIDLTINHQESLAIVGKSGAGKSTLLHILGTLDTPSEGELIISGVATKEESCYAIRKKKLGFVFQSQYLLENYSVIDNVIMPAKIARMRFNKQELGLRLLSAVELQKHAHLPVKFLSGGEKQRLAIARALCNNPDLILADEPTGSLDSFHAEIVYDMLLRLVKKQGKSIIIVTHDLKAANLCDRVLILKDGFLSEVTNKINL</sequence>
<dbReference type="Pfam" id="PF00005">
    <property type="entry name" value="ABC_tran"/>
    <property type="match status" value="1"/>
</dbReference>
<dbReference type="EMBL" id="CP075587">
    <property type="protein sequence ID" value="QYF48857.1"/>
    <property type="molecule type" value="Genomic_DNA"/>
</dbReference>
<dbReference type="Proteomes" id="UP000826014">
    <property type="component" value="Chromosome"/>
</dbReference>
<accession>A0ABX8V0U8</accession>
<dbReference type="PANTHER" id="PTHR24220">
    <property type="entry name" value="IMPORT ATP-BINDING PROTEIN"/>
    <property type="match status" value="1"/>
</dbReference>
<name>A0ABX8V0U8_9BACT</name>
<dbReference type="SUPFAM" id="SSF52540">
    <property type="entry name" value="P-loop containing nucleoside triphosphate hydrolases"/>
    <property type="match status" value="1"/>
</dbReference>
<evidence type="ECO:0000256" key="1">
    <source>
        <dbReference type="ARBA" id="ARBA00005417"/>
    </source>
</evidence>
<dbReference type="InterPro" id="IPR003439">
    <property type="entry name" value="ABC_transporter-like_ATP-bd"/>
</dbReference>
<organism evidence="6 7">
    <name type="scientific">Candidatus Rhabdochlamydia oedothoracis</name>
    <dbReference type="NCBI Taxonomy" id="2720720"/>
    <lineage>
        <taxon>Bacteria</taxon>
        <taxon>Pseudomonadati</taxon>
        <taxon>Chlamydiota</taxon>
        <taxon>Chlamydiia</taxon>
        <taxon>Parachlamydiales</taxon>
        <taxon>Candidatus Rhabdochlamydiaceae</taxon>
        <taxon>Candidatus Rhabdochlamydia</taxon>
    </lineage>
</organism>
<evidence type="ECO:0000256" key="4">
    <source>
        <dbReference type="ARBA" id="ARBA00022840"/>
    </source>
</evidence>
<proteinExistence type="inferred from homology"/>
<gene>
    <name evidence="6" type="ORF">RHABOEDO_001089</name>
</gene>
<dbReference type="InterPro" id="IPR017911">
    <property type="entry name" value="MacB-like_ATP-bd"/>
</dbReference>
<keyword evidence="6" id="KW-0378">Hydrolase</keyword>
<keyword evidence="6" id="KW-0449">Lipoprotein</keyword>
<keyword evidence="7" id="KW-1185">Reference proteome</keyword>
<keyword evidence="2" id="KW-0813">Transport</keyword>
<dbReference type="PANTHER" id="PTHR24220:SF689">
    <property type="entry name" value="LIPOPROTEIN-RELEASING SYSTEM ATP-BINDING PROTEIN LOLD"/>
    <property type="match status" value="1"/>
</dbReference>
<dbReference type="InterPro" id="IPR003593">
    <property type="entry name" value="AAA+_ATPase"/>
</dbReference>
<dbReference type="InterPro" id="IPR015854">
    <property type="entry name" value="ABC_transpr_LolD-like"/>
</dbReference>
<dbReference type="RefSeq" id="WP_215216978.1">
    <property type="nucleotide sequence ID" value="NZ_CP075587.1"/>
</dbReference>
<reference evidence="6 7" key="1">
    <citation type="journal article" date="2022" name="bioRxiv">
        <title>Ecology and evolution of chlamydial symbionts of arthropods.</title>
        <authorList>
            <person name="Halter T."/>
            <person name="Koestlbacher S."/>
            <person name="Collingro A."/>
            <person name="Sixt B.S."/>
            <person name="Toenshoff E.R."/>
            <person name="Hendrickx F."/>
            <person name="Kostanjsek R."/>
            <person name="Horn M."/>
        </authorList>
    </citation>
    <scope>NUCLEOTIDE SEQUENCE [LARGE SCALE GENOMIC DNA]</scope>
    <source>
        <strain evidence="6">W744xW776</strain>
    </source>
</reference>
<keyword evidence="4 6" id="KW-0067">ATP-binding</keyword>
<evidence type="ECO:0000313" key="6">
    <source>
        <dbReference type="EMBL" id="QYF48857.1"/>
    </source>
</evidence>
<dbReference type="InterPro" id="IPR027417">
    <property type="entry name" value="P-loop_NTPase"/>
</dbReference>
<evidence type="ECO:0000259" key="5">
    <source>
        <dbReference type="PROSITE" id="PS50893"/>
    </source>
</evidence>
<dbReference type="InterPro" id="IPR017871">
    <property type="entry name" value="ABC_transporter-like_CS"/>
</dbReference>
<protein>
    <submittedName>
        <fullName evidence="6">Lipoprotein-releasing system ATP-binding proteinLolD</fullName>
        <ecNumber evidence="6">3.6.3.-</ecNumber>
    </submittedName>
</protein>
<dbReference type="PROSITE" id="PS50893">
    <property type="entry name" value="ABC_TRANSPORTER_2"/>
    <property type="match status" value="1"/>
</dbReference>
<dbReference type="SMART" id="SM00382">
    <property type="entry name" value="AAA"/>
    <property type="match status" value="1"/>
</dbReference>
<dbReference type="EC" id="3.6.3.-" evidence="6"/>
<dbReference type="GO" id="GO:0005524">
    <property type="term" value="F:ATP binding"/>
    <property type="evidence" value="ECO:0007669"/>
    <property type="project" value="UniProtKB-KW"/>
</dbReference>